<dbReference type="SUPFAM" id="SSF47598">
    <property type="entry name" value="Ribbon-helix-helix"/>
    <property type="match status" value="1"/>
</dbReference>
<proteinExistence type="predicted"/>
<keyword evidence="1" id="KW-1277">Toxin-antitoxin system</keyword>
<dbReference type="InterPro" id="IPR010985">
    <property type="entry name" value="Ribbon_hlx_hlx"/>
</dbReference>
<dbReference type="InterPro" id="IPR014795">
    <property type="entry name" value="TacA_1-like"/>
</dbReference>
<dbReference type="Gene3D" id="1.20.5.780">
    <property type="entry name" value="Single helix bin"/>
    <property type="match status" value="1"/>
</dbReference>
<gene>
    <name evidence="2" type="ORF">UFOPK3772_03538</name>
</gene>
<dbReference type="Pfam" id="PF08681">
    <property type="entry name" value="TacA1"/>
    <property type="match status" value="1"/>
</dbReference>
<organism evidence="2">
    <name type="scientific">freshwater metagenome</name>
    <dbReference type="NCBI Taxonomy" id="449393"/>
    <lineage>
        <taxon>unclassified sequences</taxon>
        <taxon>metagenomes</taxon>
        <taxon>ecological metagenomes</taxon>
    </lineage>
</organism>
<sequence length="93" mass="10206">MAATTKARGKARLEARIDTDLDDLISEAADLLEVTKTAFVSEALREAALRVIARSDITMMDPKVFDSMMASIDIADESSELHTLAALPRRITR</sequence>
<reference evidence="2" key="1">
    <citation type="submission" date="2020-05" db="EMBL/GenBank/DDBJ databases">
        <authorList>
            <person name="Chiriac C."/>
            <person name="Salcher M."/>
            <person name="Ghai R."/>
            <person name="Kavagutti S V."/>
        </authorList>
    </citation>
    <scope>NUCLEOTIDE SEQUENCE</scope>
</reference>
<protein>
    <submittedName>
        <fullName evidence="2">Unannotated protein</fullName>
    </submittedName>
</protein>
<dbReference type="AlphaFoldDB" id="A0A6J7M3Z2"/>
<dbReference type="EMBL" id="CAFBNE010000226">
    <property type="protein sequence ID" value="CAB4973179.1"/>
    <property type="molecule type" value="Genomic_DNA"/>
</dbReference>
<name>A0A6J7M3Z2_9ZZZZ</name>
<accession>A0A6J7M3Z2</accession>
<dbReference type="GO" id="GO:0006355">
    <property type="term" value="P:regulation of DNA-templated transcription"/>
    <property type="evidence" value="ECO:0007669"/>
    <property type="project" value="InterPro"/>
</dbReference>
<evidence type="ECO:0000256" key="1">
    <source>
        <dbReference type="ARBA" id="ARBA00022649"/>
    </source>
</evidence>
<evidence type="ECO:0000313" key="2">
    <source>
        <dbReference type="EMBL" id="CAB4973179.1"/>
    </source>
</evidence>